<dbReference type="PANTHER" id="PTHR44170">
    <property type="entry name" value="PROTEIN SIDEKICK"/>
    <property type="match status" value="1"/>
</dbReference>
<dbReference type="Proteomes" id="UP000024635">
    <property type="component" value="Unassembled WGS sequence"/>
</dbReference>
<dbReference type="InterPro" id="IPR013783">
    <property type="entry name" value="Ig-like_fold"/>
</dbReference>
<sequence>MPVGKFATAYLLVAAATLCGAVVDWASIATPPRFVHEQNEPILYFKVEKHGTEQTKAPDNLFQVTINCVAEANPDPSYRWTKNGKTFNVHMYSDKVVQKPGEGTLVFSKLDESDAGVYRCEASNDNGTAVSRPTRLEQTWTSSLLNYSHKVFIYAVWFTRSDFDVEQFG</sequence>
<evidence type="ECO:0000256" key="2">
    <source>
        <dbReference type="ARBA" id="ARBA00023157"/>
    </source>
</evidence>
<dbReference type="SMART" id="SM00408">
    <property type="entry name" value="IGc2"/>
    <property type="match status" value="1"/>
</dbReference>
<dbReference type="GO" id="GO:0098609">
    <property type="term" value="P:cell-cell adhesion"/>
    <property type="evidence" value="ECO:0007669"/>
    <property type="project" value="TreeGrafter"/>
</dbReference>
<dbReference type="InterPro" id="IPR003598">
    <property type="entry name" value="Ig_sub2"/>
</dbReference>
<evidence type="ECO:0000313" key="6">
    <source>
        <dbReference type="Proteomes" id="UP000024635"/>
    </source>
</evidence>
<dbReference type="PROSITE" id="PS50835">
    <property type="entry name" value="IG_LIKE"/>
    <property type="match status" value="1"/>
</dbReference>
<proteinExistence type="predicted"/>
<dbReference type="InterPro" id="IPR003599">
    <property type="entry name" value="Ig_sub"/>
</dbReference>
<keyword evidence="2" id="KW-1015">Disulfide bond</keyword>
<dbReference type="InterPro" id="IPR007110">
    <property type="entry name" value="Ig-like_dom"/>
</dbReference>
<protein>
    <recommendedName>
        <fullName evidence="4">Ig-like domain-containing protein</fullName>
    </recommendedName>
</protein>
<keyword evidence="6" id="KW-1185">Reference proteome</keyword>
<reference evidence="6" key="1">
    <citation type="journal article" date="2015" name="Nat. Genet.">
        <title>The genome and transcriptome of the zoonotic hookworm Ancylostoma ceylanicum identify infection-specific gene families.</title>
        <authorList>
            <person name="Schwarz E.M."/>
            <person name="Hu Y."/>
            <person name="Antoshechkin I."/>
            <person name="Miller M.M."/>
            <person name="Sternberg P.W."/>
            <person name="Aroian R.V."/>
        </authorList>
    </citation>
    <scope>NUCLEOTIDE SEQUENCE</scope>
    <source>
        <strain evidence="6">HY135</strain>
    </source>
</reference>
<dbReference type="OrthoDB" id="6244967at2759"/>
<keyword evidence="3" id="KW-0732">Signal</keyword>
<dbReference type="Gene3D" id="2.60.40.10">
    <property type="entry name" value="Immunoglobulins"/>
    <property type="match status" value="1"/>
</dbReference>
<dbReference type="SUPFAM" id="SSF48726">
    <property type="entry name" value="Immunoglobulin"/>
    <property type="match status" value="1"/>
</dbReference>
<keyword evidence="1" id="KW-0677">Repeat</keyword>
<dbReference type="InterPro" id="IPR036179">
    <property type="entry name" value="Ig-like_dom_sf"/>
</dbReference>
<dbReference type="PANTHER" id="PTHR44170:SF6">
    <property type="entry name" value="CONTACTIN"/>
    <property type="match status" value="1"/>
</dbReference>
<dbReference type="SMART" id="SM00409">
    <property type="entry name" value="IG"/>
    <property type="match status" value="1"/>
</dbReference>
<evidence type="ECO:0000313" key="5">
    <source>
        <dbReference type="EMBL" id="EYC43653.1"/>
    </source>
</evidence>
<accession>A0A016WXB7</accession>
<dbReference type="GO" id="GO:0016020">
    <property type="term" value="C:membrane"/>
    <property type="evidence" value="ECO:0007669"/>
    <property type="project" value="UniProtKB-SubCell"/>
</dbReference>
<feature type="chain" id="PRO_5001491258" description="Ig-like domain-containing protein" evidence="3">
    <location>
        <begin position="22"/>
        <end position="169"/>
    </location>
</feature>
<comment type="caution">
    <text evidence="5">The sequence shown here is derived from an EMBL/GenBank/DDBJ whole genome shotgun (WGS) entry which is preliminary data.</text>
</comment>
<evidence type="ECO:0000259" key="4">
    <source>
        <dbReference type="PROSITE" id="PS50835"/>
    </source>
</evidence>
<feature type="domain" description="Ig-like" evidence="4">
    <location>
        <begin position="32"/>
        <end position="137"/>
    </location>
</feature>
<gene>
    <name evidence="5" type="primary">Acey_s0485.g2325</name>
    <name evidence="5" type="ORF">Y032_0485g2325</name>
</gene>
<dbReference type="AlphaFoldDB" id="A0A016WXB7"/>
<dbReference type="FunFam" id="2.60.40.10:FF:001718">
    <property type="entry name" value="Neuroglian, isoform D"/>
    <property type="match status" value="1"/>
</dbReference>
<feature type="signal peptide" evidence="3">
    <location>
        <begin position="1"/>
        <end position="21"/>
    </location>
</feature>
<name>A0A016WXB7_9BILA</name>
<dbReference type="EMBL" id="JARK01000085">
    <property type="protein sequence ID" value="EYC43653.1"/>
    <property type="molecule type" value="Genomic_DNA"/>
</dbReference>
<evidence type="ECO:0000256" key="1">
    <source>
        <dbReference type="ARBA" id="ARBA00022737"/>
    </source>
</evidence>
<organism evidence="5 6">
    <name type="scientific">Ancylostoma ceylanicum</name>
    <dbReference type="NCBI Taxonomy" id="53326"/>
    <lineage>
        <taxon>Eukaryota</taxon>
        <taxon>Metazoa</taxon>
        <taxon>Ecdysozoa</taxon>
        <taxon>Nematoda</taxon>
        <taxon>Chromadorea</taxon>
        <taxon>Rhabditida</taxon>
        <taxon>Rhabditina</taxon>
        <taxon>Rhabditomorpha</taxon>
        <taxon>Strongyloidea</taxon>
        <taxon>Ancylostomatidae</taxon>
        <taxon>Ancylostomatinae</taxon>
        <taxon>Ancylostoma</taxon>
    </lineage>
</organism>
<dbReference type="Pfam" id="PF13927">
    <property type="entry name" value="Ig_3"/>
    <property type="match status" value="1"/>
</dbReference>
<evidence type="ECO:0000256" key="3">
    <source>
        <dbReference type="SAM" id="SignalP"/>
    </source>
</evidence>